<gene>
    <name evidence="18" type="ORF">BN9_071350</name>
</gene>
<keyword evidence="6" id="KW-0735">Signal-anchor</keyword>
<evidence type="ECO:0000259" key="17">
    <source>
        <dbReference type="Pfam" id="PF00150"/>
    </source>
</evidence>
<dbReference type="GO" id="GO:0009986">
    <property type="term" value="C:cell surface"/>
    <property type="evidence" value="ECO:0007669"/>
    <property type="project" value="TreeGrafter"/>
</dbReference>
<evidence type="ECO:0000256" key="12">
    <source>
        <dbReference type="ARBA" id="ARBA00036824"/>
    </source>
</evidence>
<dbReference type="OrthoDB" id="1887033at2759"/>
<evidence type="ECO:0000256" key="15">
    <source>
        <dbReference type="ARBA" id="ARBA00041260"/>
    </source>
</evidence>
<protein>
    <recommendedName>
        <fullName evidence="14">glucan 1,3-beta-glucosidase</fullName>
        <ecNumber evidence="14">3.2.1.58</ecNumber>
    </recommendedName>
    <alternativeName>
        <fullName evidence="15">Exo-1,3-beta-glucanase D</fullName>
    </alternativeName>
</protein>
<reference evidence="18 19" key="1">
    <citation type="submission" date="2012-05" db="EMBL/GenBank/DDBJ databases">
        <title>Recombination and specialization in a pathogen metapopulation.</title>
        <authorList>
            <person name="Gardiner A."/>
            <person name="Kemen E."/>
            <person name="Schultz-Larsen T."/>
            <person name="MacLean D."/>
            <person name="Van Oosterhout C."/>
            <person name="Jones J.D.G."/>
        </authorList>
    </citation>
    <scope>NUCLEOTIDE SEQUENCE [LARGE SCALE GENOMIC DNA]</scope>
    <source>
        <strain evidence="18 19">Ac Nc2</strain>
    </source>
</reference>
<dbReference type="GO" id="GO:0004338">
    <property type="term" value="F:glucan exo-1,3-beta-glucosidase activity"/>
    <property type="evidence" value="ECO:0007669"/>
    <property type="project" value="UniProtKB-EC"/>
</dbReference>
<dbReference type="InParanoid" id="A0A024GHM2"/>
<dbReference type="GO" id="GO:0009251">
    <property type="term" value="P:glucan catabolic process"/>
    <property type="evidence" value="ECO:0007669"/>
    <property type="project" value="TreeGrafter"/>
</dbReference>
<keyword evidence="19" id="KW-1185">Reference proteome</keyword>
<keyword evidence="9" id="KW-0325">Glycoprotein</keyword>
<dbReference type="PANTHER" id="PTHR31297">
    <property type="entry name" value="GLUCAN ENDO-1,6-BETA-GLUCOSIDASE B"/>
    <property type="match status" value="1"/>
</dbReference>
<evidence type="ECO:0000256" key="14">
    <source>
        <dbReference type="ARBA" id="ARBA00038929"/>
    </source>
</evidence>
<dbReference type="InterPro" id="IPR001547">
    <property type="entry name" value="Glyco_hydro_5"/>
</dbReference>
<dbReference type="SUPFAM" id="SSF51445">
    <property type="entry name" value="(Trans)glycosidases"/>
    <property type="match status" value="1"/>
</dbReference>
<dbReference type="STRING" id="65357.A0A024GHM2"/>
<comment type="function">
    <text evidence="13">Glucosidase involved in the degradation of cellulosic biomass. Active on lichenan.</text>
</comment>
<keyword evidence="7" id="KW-1133">Transmembrane helix</keyword>
<accession>A0A024GHM2</accession>
<dbReference type="Pfam" id="PF00150">
    <property type="entry name" value="Cellulase"/>
    <property type="match status" value="1"/>
</dbReference>
<sequence length="370" mass="42718">MSFQLDIREGRIPCRGVNLGGWLVAEHWITWDAPLWKDVPSEIIGKGEFALMQHLGHEEGDLRFHNHRSTWITVDDIKEIKQRGLNTVRVPVGFWIIGYDPADDTNSKQCEAFAPNSLCFLDLLINDWCLRYKIAVIVDIHAAKGSQNGMEHSTPREYGKCCWTESPENVKNTLHVSQMLCSRYRFSPAFLGLGLLNAPTHPLDPTKAKDYYRRAYHAIRSSGNDCILTVSSVLLEQRQAHFHDIVDPLDSKDDYFNVWVDWHPYYAWGFNKCFESEITAAVEECEKIVRRWKGNQLIFGEWSLGAPQCIGIGREKLQRFAEAQIKAFNNRRNSAGWIFWTWKHSSDAQVDLCPWSMRQLLREEILHVPA</sequence>
<evidence type="ECO:0000256" key="10">
    <source>
        <dbReference type="ARBA" id="ARBA00023295"/>
    </source>
</evidence>
<dbReference type="EC" id="3.2.1.58" evidence="14"/>
<comment type="catalytic activity">
    <reaction evidence="12">
        <text>Successive hydrolysis of beta-D-glucose units from the non-reducing ends of (1-&gt;3)-beta-D-glucans, releasing alpha-glucose.</text>
        <dbReference type="EC" id="3.2.1.58"/>
    </reaction>
</comment>
<comment type="subcellular location">
    <subcellularLocation>
        <location evidence="1">Cell membrane</location>
        <topology evidence="1">Single-pass type II membrane protein</topology>
    </subcellularLocation>
</comment>
<comment type="caution">
    <text evidence="18">The sequence shown here is derived from an EMBL/GenBank/DDBJ whole genome shotgun (WGS) entry which is preliminary data.</text>
</comment>
<keyword evidence="3" id="KW-1003">Cell membrane</keyword>
<evidence type="ECO:0000256" key="13">
    <source>
        <dbReference type="ARBA" id="ARBA00037126"/>
    </source>
</evidence>
<evidence type="ECO:0000256" key="1">
    <source>
        <dbReference type="ARBA" id="ARBA00004401"/>
    </source>
</evidence>
<keyword evidence="5 16" id="KW-0378">Hydrolase</keyword>
<dbReference type="InterPro" id="IPR050386">
    <property type="entry name" value="Glycosyl_hydrolase_5"/>
</dbReference>
<dbReference type="PANTHER" id="PTHR31297:SF34">
    <property type="entry name" value="GLUCAN 1,3-BETA-GLUCOSIDASE 2"/>
    <property type="match status" value="1"/>
</dbReference>
<dbReference type="Proteomes" id="UP000053237">
    <property type="component" value="Unassembled WGS sequence"/>
</dbReference>
<dbReference type="GO" id="GO:0005576">
    <property type="term" value="C:extracellular region"/>
    <property type="evidence" value="ECO:0007669"/>
    <property type="project" value="TreeGrafter"/>
</dbReference>
<dbReference type="GO" id="GO:0005886">
    <property type="term" value="C:plasma membrane"/>
    <property type="evidence" value="ECO:0007669"/>
    <property type="project" value="UniProtKB-SubCell"/>
</dbReference>
<evidence type="ECO:0000313" key="18">
    <source>
        <dbReference type="EMBL" id="CCI46206.1"/>
    </source>
</evidence>
<evidence type="ECO:0000256" key="7">
    <source>
        <dbReference type="ARBA" id="ARBA00022989"/>
    </source>
</evidence>
<evidence type="ECO:0000256" key="5">
    <source>
        <dbReference type="ARBA" id="ARBA00022801"/>
    </source>
</evidence>
<evidence type="ECO:0000313" key="19">
    <source>
        <dbReference type="Proteomes" id="UP000053237"/>
    </source>
</evidence>
<keyword evidence="4" id="KW-0812">Transmembrane</keyword>
<evidence type="ECO:0000256" key="3">
    <source>
        <dbReference type="ARBA" id="ARBA00022475"/>
    </source>
</evidence>
<keyword evidence="10 16" id="KW-0326">Glycosidase</keyword>
<evidence type="ECO:0000256" key="8">
    <source>
        <dbReference type="ARBA" id="ARBA00023136"/>
    </source>
</evidence>
<evidence type="ECO:0000256" key="16">
    <source>
        <dbReference type="RuleBase" id="RU361153"/>
    </source>
</evidence>
<keyword evidence="8" id="KW-0472">Membrane</keyword>
<dbReference type="EMBL" id="CAIX01000120">
    <property type="protein sequence ID" value="CCI46206.1"/>
    <property type="molecule type" value="Genomic_DNA"/>
</dbReference>
<organism evidence="18 19">
    <name type="scientific">Albugo candida</name>
    <dbReference type="NCBI Taxonomy" id="65357"/>
    <lineage>
        <taxon>Eukaryota</taxon>
        <taxon>Sar</taxon>
        <taxon>Stramenopiles</taxon>
        <taxon>Oomycota</taxon>
        <taxon>Peronosporomycetes</taxon>
        <taxon>Albuginales</taxon>
        <taxon>Albuginaceae</taxon>
        <taxon>Albugo</taxon>
    </lineage>
</organism>
<name>A0A024GHM2_9STRA</name>
<proteinExistence type="inferred from homology"/>
<dbReference type="Gene3D" id="3.20.20.80">
    <property type="entry name" value="Glycosidases"/>
    <property type="match status" value="1"/>
</dbReference>
<comment type="similarity">
    <text evidence="2 16">Belongs to the glycosyl hydrolase 5 (cellulase A) family.</text>
</comment>
<dbReference type="FunFam" id="3.20.20.80:FF:000113">
    <property type="entry name" value="Glucan 1,3-beta-glucosidase"/>
    <property type="match status" value="1"/>
</dbReference>
<dbReference type="InterPro" id="IPR017853">
    <property type="entry name" value="GH"/>
</dbReference>
<dbReference type="GO" id="GO:0071555">
    <property type="term" value="P:cell wall organization"/>
    <property type="evidence" value="ECO:0007669"/>
    <property type="project" value="UniProtKB-KW"/>
</dbReference>
<evidence type="ECO:0000256" key="2">
    <source>
        <dbReference type="ARBA" id="ARBA00005641"/>
    </source>
</evidence>
<evidence type="ECO:0000256" key="11">
    <source>
        <dbReference type="ARBA" id="ARBA00023316"/>
    </source>
</evidence>
<keyword evidence="11" id="KW-0961">Cell wall biogenesis/degradation</keyword>
<evidence type="ECO:0000256" key="4">
    <source>
        <dbReference type="ARBA" id="ARBA00022692"/>
    </source>
</evidence>
<dbReference type="AlphaFoldDB" id="A0A024GHM2"/>
<feature type="domain" description="Glycoside hydrolase family 5" evidence="17">
    <location>
        <begin position="72"/>
        <end position="345"/>
    </location>
</feature>
<evidence type="ECO:0000256" key="6">
    <source>
        <dbReference type="ARBA" id="ARBA00022968"/>
    </source>
</evidence>
<evidence type="ECO:0000256" key="9">
    <source>
        <dbReference type="ARBA" id="ARBA00023180"/>
    </source>
</evidence>